<evidence type="ECO:0000256" key="4">
    <source>
        <dbReference type="ARBA" id="ARBA00022517"/>
    </source>
</evidence>
<evidence type="ECO:0000256" key="3">
    <source>
        <dbReference type="ARBA" id="ARBA00007336"/>
    </source>
</evidence>
<keyword evidence="9" id="KW-1185">Reference proteome</keyword>
<organism evidence="8 9">
    <name type="scientific">Halocaridina rubra</name>
    <name type="common">Hawaiian red shrimp</name>
    <dbReference type="NCBI Taxonomy" id="373956"/>
    <lineage>
        <taxon>Eukaryota</taxon>
        <taxon>Metazoa</taxon>
        <taxon>Ecdysozoa</taxon>
        <taxon>Arthropoda</taxon>
        <taxon>Crustacea</taxon>
        <taxon>Multicrustacea</taxon>
        <taxon>Malacostraca</taxon>
        <taxon>Eumalacostraca</taxon>
        <taxon>Eucarida</taxon>
        <taxon>Decapoda</taxon>
        <taxon>Pleocyemata</taxon>
        <taxon>Caridea</taxon>
        <taxon>Atyoidea</taxon>
        <taxon>Atyidae</taxon>
        <taxon>Halocaridina</taxon>
    </lineage>
</organism>
<feature type="region of interest" description="Disordered" evidence="7">
    <location>
        <begin position="234"/>
        <end position="312"/>
    </location>
</feature>
<dbReference type="Pfam" id="PF05890">
    <property type="entry name" value="Ebp2"/>
    <property type="match status" value="1"/>
</dbReference>
<dbReference type="PANTHER" id="PTHR13028:SF0">
    <property type="entry name" value="RRNA-PROCESSING PROTEIN EBP2-RELATED"/>
    <property type="match status" value="1"/>
</dbReference>
<dbReference type="EMBL" id="JAXCGZ010021802">
    <property type="protein sequence ID" value="KAK7043817.1"/>
    <property type="molecule type" value="Genomic_DNA"/>
</dbReference>
<sequence>MVANMEYSTIDEKERAEVTDSDEELEEAFLKGELKPGLIDKRAVVPQKKEFANNVKGLKSKLSAFKTDLPWIERLEITTEPAFMAPELNVEIQEHADKREKVMRHQTKYFHIENDPIHNDFKREITFYRQAQAAVLEGYRKLKELNLPTMRPEDYFAQMAKSDEQMQKIRSRLLKKQKGLEISERVKKIRDIKKYGKKVQIEAEQRKVKEKKEMIDKLNKYRKGKIDNLDFLNIDAKGRGPSKKGKGKKVPFGKNKYTKRNTADDIDGIPSKRNKGSAHKHLPRSGKNKLNKRPGKAQRQKSKSRISKSRRK</sequence>
<accession>A0AAN8WPB1</accession>
<evidence type="ECO:0000256" key="5">
    <source>
        <dbReference type="ARBA" id="ARBA00023054"/>
    </source>
</evidence>
<reference evidence="8 9" key="1">
    <citation type="submission" date="2023-11" db="EMBL/GenBank/DDBJ databases">
        <title>Halocaridina rubra genome assembly.</title>
        <authorList>
            <person name="Smith C."/>
        </authorList>
    </citation>
    <scope>NUCLEOTIDE SEQUENCE [LARGE SCALE GENOMIC DNA]</scope>
    <source>
        <strain evidence="8">EP-1</strain>
        <tissue evidence="8">Whole</tissue>
    </source>
</reference>
<dbReference type="AlphaFoldDB" id="A0AAN8WPB1"/>
<dbReference type="GO" id="GO:0042273">
    <property type="term" value="P:ribosomal large subunit biogenesis"/>
    <property type="evidence" value="ECO:0007669"/>
    <property type="project" value="TreeGrafter"/>
</dbReference>
<evidence type="ECO:0000256" key="2">
    <source>
        <dbReference type="ARBA" id="ARBA00004604"/>
    </source>
</evidence>
<feature type="compositionally biased region" description="Basic residues" evidence="7">
    <location>
        <begin position="272"/>
        <end position="312"/>
    </location>
</feature>
<feature type="compositionally biased region" description="Basic residues" evidence="7">
    <location>
        <begin position="240"/>
        <end position="259"/>
    </location>
</feature>
<gene>
    <name evidence="8" type="primary">EBNA1BP2</name>
    <name evidence="8" type="ORF">SK128_000113</name>
</gene>
<feature type="region of interest" description="Disordered" evidence="7">
    <location>
        <begin position="1"/>
        <end position="22"/>
    </location>
</feature>
<keyword evidence="5" id="KW-0175">Coiled coil</keyword>
<dbReference type="PANTHER" id="PTHR13028">
    <property type="entry name" value="RRNA PROCESSING PROTEIN EBNA1-BINDING PROTEIN-RELATED"/>
    <property type="match status" value="1"/>
</dbReference>
<keyword evidence="6" id="KW-0539">Nucleus</keyword>
<evidence type="ECO:0000256" key="1">
    <source>
        <dbReference type="ARBA" id="ARBA00003387"/>
    </source>
</evidence>
<dbReference type="GO" id="GO:0030687">
    <property type="term" value="C:preribosome, large subunit precursor"/>
    <property type="evidence" value="ECO:0007669"/>
    <property type="project" value="TreeGrafter"/>
</dbReference>
<comment type="caution">
    <text evidence="8">The sequence shown here is derived from an EMBL/GenBank/DDBJ whole genome shotgun (WGS) entry which is preliminary data.</text>
</comment>
<evidence type="ECO:0000256" key="6">
    <source>
        <dbReference type="ARBA" id="ARBA00023242"/>
    </source>
</evidence>
<comment type="subcellular location">
    <subcellularLocation>
        <location evidence="2">Nucleus</location>
        <location evidence="2">Nucleolus</location>
    </subcellularLocation>
</comment>
<dbReference type="Proteomes" id="UP001381693">
    <property type="component" value="Unassembled WGS sequence"/>
</dbReference>
<proteinExistence type="inferred from homology"/>
<comment type="similarity">
    <text evidence="3">Belongs to the EBP2 family.</text>
</comment>
<keyword evidence="4" id="KW-0690">Ribosome biogenesis</keyword>
<comment type="function">
    <text evidence="1">Required for the processing of the 27S pre-rRNA.</text>
</comment>
<name>A0AAN8WPB1_HALRR</name>
<evidence type="ECO:0000313" key="8">
    <source>
        <dbReference type="EMBL" id="KAK7043817.1"/>
    </source>
</evidence>
<dbReference type="GO" id="GO:0005730">
    <property type="term" value="C:nucleolus"/>
    <property type="evidence" value="ECO:0007669"/>
    <property type="project" value="UniProtKB-SubCell"/>
</dbReference>
<dbReference type="GO" id="GO:0006364">
    <property type="term" value="P:rRNA processing"/>
    <property type="evidence" value="ECO:0007669"/>
    <property type="project" value="TreeGrafter"/>
</dbReference>
<dbReference type="GO" id="GO:0034399">
    <property type="term" value="C:nuclear periphery"/>
    <property type="evidence" value="ECO:0007669"/>
    <property type="project" value="TreeGrafter"/>
</dbReference>
<dbReference type="InterPro" id="IPR008610">
    <property type="entry name" value="Ebp2"/>
</dbReference>
<protein>
    <submittedName>
        <fullName evidence="8">rRNA-processing protein EBP2</fullName>
    </submittedName>
</protein>
<evidence type="ECO:0000313" key="9">
    <source>
        <dbReference type="Proteomes" id="UP001381693"/>
    </source>
</evidence>
<evidence type="ECO:0000256" key="7">
    <source>
        <dbReference type="SAM" id="MobiDB-lite"/>
    </source>
</evidence>